<dbReference type="STRING" id="1231623.Tasa_010_011"/>
<organism evidence="1 2">
    <name type="scientific">Tanticharoenia sakaeratensis NBRC 103193</name>
    <dbReference type="NCBI Taxonomy" id="1231623"/>
    <lineage>
        <taxon>Bacteria</taxon>
        <taxon>Pseudomonadati</taxon>
        <taxon>Pseudomonadota</taxon>
        <taxon>Alphaproteobacteria</taxon>
        <taxon>Acetobacterales</taxon>
        <taxon>Acetobacteraceae</taxon>
        <taxon>Tanticharoenia</taxon>
    </lineage>
</organism>
<dbReference type="Proteomes" id="UP000032679">
    <property type="component" value="Unassembled WGS sequence"/>
</dbReference>
<dbReference type="AlphaFoldDB" id="A0A0D6MII2"/>
<proteinExistence type="predicted"/>
<comment type="caution">
    <text evidence="1">The sequence shown here is derived from an EMBL/GenBank/DDBJ whole genome shotgun (WGS) entry which is preliminary data.</text>
</comment>
<evidence type="ECO:0000313" key="2">
    <source>
        <dbReference type="Proteomes" id="UP000032679"/>
    </source>
</evidence>
<protein>
    <submittedName>
        <fullName evidence="1">Uncharacterized protein</fullName>
    </submittedName>
</protein>
<gene>
    <name evidence="1" type="ORF">Tasa_010_011</name>
</gene>
<dbReference type="EMBL" id="BALE01000010">
    <property type="protein sequence ID" value="GAN53464.1"/>
    <property type="molecule type" value="Genomic_DNA"/>
</dbReference>
<sequence>MNEVITFRARLPNVDTLWAVVARQGRTTRIADVHPDQAAALADCAWRAQQVRAYAQFILGERQPLPQYSVRTIRRAELPRAWRPLPALGILRGQAI</sequence>
<dbReference type="OrthoDB" id="7278892at2"/>
<reference evidence="1 2" key="1">
    <citation type="submission" date="2012-10" db="EMBL/GenBank/DDBJ databases">
        <title>Genome sequencing of Tanticharoenia sakaeratensis NBRC 103193.</title>
        <authorList>
            <person name="Azuma Y."/>
            <person name="Hadano H."/>
            <person name="Hirakawa H."/>
            <person name="Matsushita K."/>
        </authorList>
    </citation>
    <scope>NUCLEOTIDE SEQUENCE [LARGE SCALE GENOMIC DNA]</scope>
    <source>
        <strain evidence="1 2">NBRC 103193</strain>
    </source>
</reference>
<evidence type="ECO:0000313" key="1">
    <source>
        <dbReference type="EMBL" id="GAN53464.1"/>
    </source>
</evidence>
<keyword evidence="2" id="KW-1185">Reference proteome</keyword>
<name>A0A0D6MII2_9PROT</name>
<accession>A0A0D6MII2</accession>